<dbReference type="Proteomes" id="UP000018144">
    <property type="component" value="Unassembled WGS sequence"/>
</dbReference>
<evidence type="ECO:0000313" key="11">
    <source>
        <dbReference type="Proteomes" id="UP000018144"/>
    </source>
</evidence>
<feature type="transmembrane region" description="Helical" evidence="8">
    <location>
        <begin position="367"/>
        <end position="385"/>
    </location>
</feature>
<organism evidence="10 11">
    <name type="scientific">Pyronema omphalodes (strain CBS 100304)</name>
    <name type="common">Pyronema confluens</name>
    <dbReference type="NCBI Taxonomy" id="1076935"/>
    <lineage>
        <taxon>Eukaryota</taxon>
        <taxon>Fungi</taxon>
        <taxon>Dikarya</taxon>
        <taxon>Ascomycota</taxon>
        <taxon>Pezizomycotina</taxon>
        <taxon>Pezizomycetes</taxon>
        <taxon>Pezizales</taxon>
        <taxon>Pyronemataceae</taxon>
        <taxon>Pyronema</taxon>
    </lineage>
</organism>
<feature type="transmembrane region" description="Helical" evidence="8">
    <location>
        <begin position="304"/>
        <end position="323"/>
    </location>
</feature>
<evidence type="ECO:0000256" key="3">
    <source>
        <dbReference type="ARBA" id="ARBA00022692"/>
    </source>
</evidence>
<evidence type="ECO:0000256" key="7">
    <source>
        <dbReference type="SAM" id="MobiDB-lite"/>
    </source>
</evidence>
<feature type="transmembrane region" description="Helical" evidence="8">
    <location>
        <begin position="102"/>
        <end position="120"/>
    </location>
</feature>
<dbReference type="SUPFAM" id="SSF144091">
    <property type="entry name" value="Rhomboid-like"/>
    <property type="match status" value="1"/>
</dbReference>
<proteinExistence type="inferred from homology"/>
<keyword evidence="5 8" id="KW-1133">Transmembrane helix</keyword>
<keyword evidence="11" id="KW-1185">Reference proteome</keyword>
<evidence type="ECO:0000256" key="1">
    <source>
        <dbReference type="ARBA" id="ARBA00004141"/>
    </source>
</evidence>
<dbReference type="AlphaFoldDB" id="U4LMG4"/>
<protein>
    <recommendedName>
        <fullName evidence="9">Peptidase S54 rhomboid domain-containing protein</fullName>
    </recommendedName>
</protein>
<evidence type="ECO:0000256" key="5">
    <source>
        <dbReference type="ARBA" id="ARBA00022989"/>
    </source>
</evidence>
<evidence type="ECO:0000259" key="9">
    <source>
        <dbReference type="Pfam" id="PF01694"/>
    </source>
</evidence>
<dbReference type="STRING" id="1076935.U4LMG4"/>
<evidence type="ECO:0000256" key="8">
    <source>
        <dbReference type="SAM" id="Phobius"/>
    </source>
</evidence>
<dbReference type="eggNOG" id="ENOG502SYNQ">
    <property type="taxonomic scope" value="Eukaryota"/>
</dbReference>
<feature type="region of interest" description="Disordered" evidence="7">
    <location>
        <begin position="48"/>
        <end position="74"/>
    </location>
</feature>
<dbReference type="GO" id="GO:0016020">
    <property type="term" value="C:membrane"/>
    <property type="evidence" value="ECO:0007669"/>
    <property type="project" value="UniProtKB-SubCell"/>
</dbReference>
<dbReference type="GO" id="GO:0004252">
    <property type="term" value="F:serine-type endopeptidase activity"/>
    <property type="evidence" value="ECO:0007669"/>
    <property type="project" value="InterPro"/>
</dbReference>
<evidence type="ECO:0000313" key="10">
    <source>
        <dbReference type="EMBL" id="CCX15249.1"/>
    </source>
</evidence>
<evidence type="ECO:0000256" key="6">
    <source>
        <dbReference type="ARBA" id="ARBA00023136"/>
    </source>
</evidence>
<keyword evidence="4" id="KW-0378">Hydrolase</keyword>
<dbReference type="EMBL" id="HF936161">
    <property type="protein sequence ID" value="CCX15249.1"/>
    <property type="molecule type" value="Genomic_DNA"/>
</dbReference>
<dbReference type="PANTHER" id="PTHR43731:SF14">
    <property type="entry name" value="PRESENILIN-ASSOCIATED RHOMBOID-LIKE PROTEIN, MITOCHONDRIAL"/>
    <property type="match status" value="1"/>
</dbReference>
<dbReference type="InterPro" id="IPR050925">
    <property type="entry name" value="Rhomboid_protease_S54"/>
</dbReference>
<keyword evidence="3 8" id="KW-0812">Transmembrane</keyword>
<dbReference type="PANTHER" id="PTHR43731">
    <property type="entry name" value="RHOMBOID PROTEASE"/>
    <property type="match status" value="1"/>
</dbReference>
<comment type="similarity">
    <text evidence="2">Belongs to the peptidase S54 family.</text>
</comment>
<accession>U4LMG4</accession>
<dbReference type="Pfam" id="PF01694">
    <property type="entry name" value="Rhomboid"/>
    <property type="match status" value="1"/>
</dbReference>
<dbReference type="InterPro" id="IPR035952">
    <property type="entry name" value="Rhomboid-like_sf"/>
</dbReference>
<reference evidence="10 11" key="1">
    <citation type="journal article" date="2013" name="PLoS Genet.">
        <title>The genome and development-dependent transcriptomes of Pyronema confluens: a window into fungal evolution.</title>
        <authorList>
            <person name="Traeger S."/>
            <person name="Altegoer F."/>
            <person name="Freitag M."/>
            <person name="Gabaldon T."/>
            <person name="Kempken F."/>
            <person name="Kumar A."/>
            <person name="Marcet-Houben M."/>
            <person name="Poggeler S."/>
            <person name="Stajich J.E."/>
            <person name="Nowrousian M."/>
        </authorList>
    </citation>
    <scope>NUCLEOTIDE SEQUENCE [LARGE SCALE GENOMIC DNA]</scope>
    <source>
        <strain evidence="11">CBS 100304</strain>
        <tissue evidence="10">Vegetative mycelium</tissue>
    </source>
</reference>
<evidence type="ECO:0000256" key="2">
    <source>
        <dbReference type="ARBA" id="ARBA00009045"/>
    </source>
</evidence>
<dbReference type="OrthoDB" id="10260614at2759"/>
<sequence>MFRQPLLRSTQHLPRPLHLTPGPLWSRVISPFNTSRLCPPWIRTYARPSPRSYPSPQVKQLKTASPEELPDKRQEQERIAELENALKSGVYDRDPTGGKTKALTIVFGVVAASITILLQFEESRVNPPILPDEFRPYANLPLNTKLWRSEPRVAINLFFHRLRCGQYKSTILNNVSFSAAEYLGYNNDGTKSTEPWKWWTWGTHMVGHYSIIHLGMSIMVFHNVCSALVPMYGAARTMAIFTLGGAGGAAAYCGIQSWLNGERLKSGDAVRVTRVEKTIRDENGVIRTMRYLQQEYAPGMRNMFIRNLGASGGLMSLFTVTAITMPQIKWGLPFLPFSFGTRSMLAGVMAFDLVGLSGFLGNTGIGHAGHLLGDVAGALLYLLWLRRLPVSRFLKQRRKAEM</sequence>
<gene>
    <name evidence="10" type="ORF">PCON_01524</name>
</gene>
<comment type="subcellular location">
    <subcellularLocation>
        <location evidence="1">Membrane</location>
        <topology evidence="1">Multi-pass membrane protein</topology>
    </subcellularLocation>
</comment>
<dbReference type="Gene3D" id="1.20.1540.10">
    <property type="entry name" value="Rhomboid-like"/>
    <property type="match status" value="1"/>
</dbReference>
<keyword evidence="6 8" id="KW-0472">Membrane</keyword>
<name>U4LMG4_PYROM</name>
<feature type="transmembrane region" description="Helical" evidence="8">
    <location>
        <begin position="211"/>
        <end position="232"/>
    </location>
</feature>
<feature type="domain" description="Peptidase S54 rhomboid" evidence="9">
    <location>
        <begin position="196"/>
        <end position="256"/>
    </location>
</feature>
<evidence type="ECO:0000256" key="4">
    <source>
        <dbReference type="ARBA" id="ARBA00022801"/>
    </source>
</evidence>
<dbReference type="InterPro" id="IPR022764">
    <property type="entry name" value="Peptidase_S54_rhomboid_dom"/>
</dbReference>